<evidence type="ECO:0000256" key="1">
    <source>
        <dbReference type="SAM" id="Phobius"/>
    </source>
</evidence>
<sequence>MRKMLDTARFGAYTLTKSGKVRFSCAARTVCLHIAFTAIPIIGGMALFVVAFWKLLEFNLQLKRAGSGVRCRLFFVDFSGKRVSCYDRYFQAERISRKGESALRPL</sequence>
<name>A0ABV1GEY0_9FIRM</name>
<dbReference type="Proteomes" id="UP001477672">
    <property type="component" value="Unassembled WGS sequence"/>
</dbReference>
<proteinExistence type="predicted"/>
<evidence type="ECO:0000313" key="2">
    <source>
        <dbReference type="EMBL" id="MEQ2520383.1"/>
    </source>
</evidence>
<keyword evidence="3" id="KW-1185">Reference proteome</keyword>
<reference evidence="2 3" key="1">
    <citation type="submission" date="2024-03" db="EMBL/GenBank/DDBJ databases">
        <title>Human intestinal bacterial collection.</title>
        <authorList>
            <person name="Pauvert C."/>
            <person name="Hitch T.C.A."/>
            <person name="Clavel T."/>
        </authorList>
    </citation>
    <scope>NUCLEOTIDE SEQUENCE [LARGE SCALE GENOMIC DNA]</scope>
    <source>
        <strain evidence="2 3">CLA-JM-H11</strain>
    </source>
</reference>
<protein>
    <submittedName>
        <fullName evidence="2">Uncharacterized protein</fullName>
    </submittedName>
</protein>
<evidence type="ECO:0000313" key="3">
    <source>
        <dbReference type="Proteomes" id="UP001477672"/>
    </source>
</evidence>
<comment type="caution">
    <text evidence="2">The sequence shown here is derived from an EMBL/GenBank/DDBJ whole genome shotgun (WGS) entry which is preliminary data.</text>
</comment>
<keyword evidence="1" id="KW-1133">Transmembrane helix</keyword>
<accession>A0ABV1GEY0</accession>
<keyword evidence="1" id="KW-0472">Membrane</keyword>
<organism evidence="2 3">
    <name type="scientific">Ruthenibacterium intestinale</name>
    <dbReference type="NCBI Taxonomy" id="3133163"/>
    <lineage>
        <taxon>Bacteria</taxon>
        <taxon>Bacillati</taxon>
        <taxon>Bacillota</taxon>
        <taxon>Clostridia</taxon>
        <taxon>Eubacteriales</taxon>
        <taxon>Oscillospiraceae</taxon>
        <taxon>Ruthenibacterium</taxon>
    </lineage>
</organism>
<feature type="transmembrane region" description="Helical" evidence="1">
    <location>
        <begin position="30"/>
        <end position="53"/>
    </location>
</feature>
<keyword evidence="1" id="KW-0812">Transmembrane</keyword>
<gene>
    <name evidence="2" type="ORF">WMO24_08060</name>
</gene>
<dbReference type="EMBL" id="JBBMFA010000089">
    <property type="protein sequence ID" value="MEQ2520383.1"/>
    <property type="molecule type" value="Genomic_DNA"/>
</dbReference>